<dbReference type="OrthoDB" id="4188447at2759"/>
<evidence type="ECO:0000313" key="2">
    <source>
        <dbReference type="EMBL" id="OAX81687.1"/>
    </source>
</evidence>
<gene>
    <name evidence="2" type="ORF">ACJ72_03972</name>
</gene>
<evidence type="ECO:0000313" key="3">
    <source>
        <dbReference type="Proteomes" id="UP000091918"/>
    </source>
</evidence>
<organism evidence="2 3">
    <name type="scientific">Emergomyces africanus</name>
    <dbReference type="NCBI Taxonomy" id="1955775"/>
    <lineage>
        <taxon>Eukaryota</taxon>
        <taxon>Fungi</taxon>
        <taxon>Dikarya</taxon>
        <taxon>Ascomycota</taxon>
        <taxon>Pezizomycotina</taxon>
        <taxon>Eurotiomycetes</taxon>
        <taxon>Eurotiomycetidae</taxon>
        <taxon>Onygenales</taxon>
        <taxon>Ajellomycetaceae</taxon>
        <taxon>Emergomyces</taxon>
    </lineage>
</organism>
<proteinExistence type="predicted"/>
<comment type="caution">
    <text evidence="2">The sequence shown here is derived from an EMBL/GenBank/DDBJ whole genome shotgun (WGS) entry which is preliminary data.</text>
</comment>
<sequence>MALSFFMETLLLQDGVPRLHTSTRPPQLNPTVTGPQSRCDPCNSTSDDGQADADFEIIEIGSNIDDGENDEMSDSSSIFSDIDDLESPNPYHFYSLPLTEELDDADDPFLLVIPYQGDGQSNLAALLDTRDQIYPWAAFAHPDPYYDYANEDDMYSTEGSDSVPSSMINSAIMDPYDFAANREDSGEIMMWPMSMSMSSPSISASDMGGSGWGGSASISLKYTGTHFSDMVGGHMEGLPDILGMIE</sequence>
<feature type="compositionally biased region" description="Polar residues" evidence="1">
    <location>
        <begin position="20"/>
        <end position="48"/>
    </location>
</feature>
<name>A0A1B7NYK7_9EURO</name>
<keyword evidence="3" id="KW-1185">Reference proteome</keyword>
<protein>
    <submittedName>
        <fullName evidence="2">Uncharacterized protein</fullName>
    </submittedName>
</protein>
<accession>A0A1B7NYK7</accession>
<dbReference type="EMBL" id="LGUA01000428">
    <property type="protein sequence ID" value="OAX81687.1"/>
    <property type="molecule type" value="Genomic_DNA"/>
</dbReference>
<evidence type="ECO:0000256" key="1">
    <source>
        <dbReference type="SAM" id="MobiDB-lite"/>
    </source>
</evidence>
<feature type="region of interest" description="Disordered" evidence="1">
    <location>
        <begin position="17"/>
        <end position="51"/>
    </location>
</feature>
<dbReference type="Proteomes" id="UP000091918">
    <property type="component" value="Unassembled WGS sequence"/>
</dbReference>
<dbReference type="AlphaFoldDB" id="A0A1B7NYK7"/>
<reference evidence="2 3" key="1">
    <citation type="submission" date="2015-07" db="EMBL/GenBank/DDBJ databases">
        <title>Emmonsia species relationships and genome sequence.</title>
        <authorList>
            <person name="Cuomo C.A."/>
            <person name="Schwartz I.S."/>
            <person name="Kenyon C."/>
            <person name="de Hoog G.S."/>
            <person name="Govender N.P."/>
            <person name="Botha A."/>
            <person name="Moreno L."/>
            <person name="de Vries M."/>
            <person name="Munoz J.F."/>
            <person name="Stielow J.B."/>
        </authorList>
    </citation>
    <scope>NUCLEOTIDE SEQUENCE [LARGE SCALE GENOMIC DNA]</scope>
    <source>
        <strain evidence="2 3">CBS 136260</strain>
    </source>
</reference>